<dbReference type="PANTHER" id="PTHR35984">
    <property type="entry name" value="PERIPLASMIC SERINE PROTEASE"/>
    <property type="match status" value="1"/>
</dbReference>
<comment type="caution">
    <text evidence="2">The sequence shown here is derived from an EMBL/GenBank/DDBJ whole genome shotgun (WGS) entry which is preliminary data.</text>
</comment>
<evidence type="ECO:0000313" key="2">
    <source>
        <dbReference type="EMBL" id="PJZ28764.1"/>
    </source>
</evidence>
<organism evidence="2 3">
    <name type="scientific">Leptospira kmetyi</name>
    <dbReference type="NCBI Taxonomy" id="408139"/>
    <lineage>
        <taxon>Bacteria</taxon>
        <taxon>Pseudomonadati</taxon>
        <taxon>Spirochaetota</taxon>
        <taxon>Spirochaetia</taxon>
        <taxon>Leptospirales</taxon>
        <taxon>Leptospiraceae</taxon>
        <taxon>Leptospira</taxon>
    </lineage>
</organism>
<dbReference type="InterPro" id="IPR029045">
    <property type="entry name" value="ClpP/crotonase-like_dom_sf"/>
</dbReference>
<dbReference type="Gene3D" id="3.90.226.10">
    <property type="entry name" value="2-enoyl-CoA Hydratase, Chain A, domain 1"/>
    <property type="match status" value="1"/>
</dbReference>
<reference evidence="2 3" key="1">
    <citation type="submission" date="2017-07" db="EMBL/GenBank/DDBJ databases">
        <title>Leptospira spp. isolated from tropical soils.</title>
        <authorList>
            <person name="Thibeaux R."/>
            <person name="Iraola G."/>
            <person name="Ferres I."/>
            <person name="Bierque E."/>
            <person name="Girault D."/>
            <person name="Soupe-Gilbert M.-E."/>
            <person name="Picardeau M."/>
            <person name="Goarant C."/>
        </authorList>
    </citation>
    <scope>NUCLEOTIDE SEQUENCE [LARGE SCALE GENOMIC DNA]</scope>
    <source>
        <strain evidence="2 3">JW2-C-B1</strain>
    </source>
</reference>
<dbReference type="Proteomes" id="UP000231919">
    <property type="component" value="Unassembled WGS sequence"/>
</dbReference>
<accession>A0ABX4N631</accession>
<dbReference type="PANTHER" id="PTHR35984:SF1">
    <property type="entry name" value="PERIPLASMIC SERINE PROTEASE"/>
    <property type="match status" value="1"/>
</dbReference>
<feature type="coiled-coil region" evidence="1">
    <location>
        <begin position="7"/>
        <end position="34"/>
    </location>
</feature>
<sequence>MGLMNEYIQKRLNAQELDKELSNLIKQYNAFTKSNLLVISTAINKPIPDIALGMDDYYIVYDLLKDLENNERLDVYLETPGGSGEAAEELVRLFRDKFKVVNFIISGEAKSAGTIMALSGDDIFMTDSGSLGPIDAQVNIGRMVISAHDYKEWIDEVRNNAIAVSDLNPFDATMVAQISPGELKGVLHALKFAEDLVIEWLPKYKFKNWLETHNSKKPVSLEMKISRAKEIAQELTNHGKWRSHGRSLKIKDLESIGLKIQRLDDTKNIADIVYRIQTVLRLFFQTTTVYKYFATDKNRILKKGVSVQSPLTGPASQEMIPNANPAEADFLNIDLECPNCKKILKFYVRFDPKIKVPEELKKSDYKPLPKEPFTNCACGAEIDLSGLKIQIETESGKKISENDR</sequence>
<dbReference type="InterPro" id="IPR002825">
    <property type="entry name" value="Pept_S49_ser-pept_pro"/>
</dbReference>
<proteinExistence type="predicted"/>
<protein>
    <submittedName>
        <fullName evidence="2">Peptidase</fullName>
    </submittedName>
</protein>
<dbReference type="Pfam" id="PF01972">
    <property type="entry name" value="SDH_protease"/>
    <property type="match status" value="1"/>
</dbReference>
<dbReference type="SUPFAM" id="SSF52096">
    <property type="entry name" value="ClpP/crotonase"/>
    <property type="match status" value="1"/>
</dbReference>
<evidence type="ECO:0000256" key="1">
    <source>
        <dbReference type="SAM" id="Coils"/>
    </source>
</evidence>
<keyword evidence="3" id="KW-1185">Reference proteome</keyword>
<evidence type="ECO:0000313" key="3">
    <source>
        <dbReference type="Proteomes" id="UP000231919"/>
    </source>
</evidence>
<dbReference type="RefSeq" id="WP_100739029.1">
    <property type="nucleotide sequence ID" value="NZ_NPDO01000018.1"/>
</dbReference>
<keyword evidence="1" id="KW-0175">Coiled coil</keyword>
<dbReference type="EMBL" id="NPDP01000033">
    <property type="protein sequence ID" value="PJZ28764.1"/>
    <property type="molecule type" value="Genomic_DNA"/>
</dbReference>
<gene>
    <name evidence="2" type="ORF">CH378_16325</name>
</gene>
<name>A0ABX4N631_9LEPT</name>